<evidence type="ECO:0000256" key="4">
    <source>
        <dbReference type="PIRSR" id="PIRSR610905-2"/>
    </source>
</evidence>
<dbReference type="RefSeq" id="WP_205417107.1">
    <property type="nucleotide sequence ID" value="NZ_QTTQ01000010.1"/>
</dbReference>
<reference evidence="5 6" key="1">
    <citation type="submission" date="2018-08" db="EMBL/GenBank/DDBJ databases">
        <title>Genomic Encyclopedia of Type Strains, Phase III (KMG-III): the genomes of soil and plant-associated and newly described type strains.</title>
        <authorList>
            <person name="Whitman W."/>
        </authorList>
    </citation>
    <scope>NUCLEOTIDE SEQUENCE [LARGE SCALE GENOMIC DNA]</scope>
    <source>
        <strain evidence="5 6">325-5</strain>
    </source>
</reference>
<evidence type="ECO:0000313" key="5">
    <source>
        <dbReference type="EMBL" id="REE82101.1"/>
    </source>
</evidence>
<gene>
    <name evidence="5" type="ORF">BX611_1644</name>
</gene>
<feature type="binding site" evidence="4">
    <location>
        <position position="247"/>
    </location>
    <ligand>
        <name>substrate</name>
    </ligand>
</feature>
<dbReference type="Gene3D" id="1.50.10.10">
    <property type="match status" value="1"/>
</dbReference>
<keyword evidence="6" id="KW-1185">Reference proteome</keyword>
<evidence type="ECO:0000256" key="1">
    <source>
        <dbReference type="ARBA" id="ARBA00022801"/>
    </source>
</evidence>
<protein>
    <submittedName>
        <fullName evidence="5">Glycosyl hydrolase family 88</fullName>
    </submittedName>
</protein>
<dbReference type="AlphaFoldDB" id="A0A3D9RWE8"/>
<dbReference type="PANTHER" id="PTHR36845:SF1">
    <property type="entry name" value="HYDROLASE, PUTATIVE (AFU_ORTHOLOGUE AFUA_7G05090)-RELATED"/>
    <property type="match status" value="1"/>
</dbReference>
<evidence type="ECO:0000256" key="2">
    <source>
        <dbReference type="ARBA" id="ARBA00038358"/>
    </source>
</evidence>
<dbReference type="InterPro" id="IPR010905">
    <property type="entry name" value="Glyco_hydro_88"/>
</dbReference>
<dbReference type="GO" id="GO:0052757">
    <property type="term" value="F:chondroitin hydrolase activity"/>
    <property type="evidence" value="ECO:0007669"/>
    <property type="project" value="TreeGrafter"/>
</dbReference>
<dbReference type="InterPro" id="IPR008928">
    <property type="entry name" value="6-hairpin_glycosidase_sf"/>
</dbReference>
<feature type="active site" description="Nucleophile" evidence="3">
    <location>
        <position position="125"/>
    </location>
</feature>
<feature type="binding site" evidence="4">
    <location>
        <position position="125"/>
    </location>
    <ligand>
        <name>substrate</name>
    </ligand>
</feature>
<sequence length="409" mass="46834">MKIINKKNTFFLIIGILFMVFGCRKNAVKTIEQPIETIVNESLEFSLQQSLKMAESLKDKPNLLPKTTDRFGNLETCNSSWWVSGFFPGTLWYLYEYSNNKEVEKWANKYTLRVKDQQFTTDNHDVGFMIFCSFGNAYRLTKDEAYLEAIHNASKSLSTRFNTTTKTIKSWDSGGPNNNWQYPVIIDNMMNLELLMWSAEKFNSPEFKNIANTHANTTLENHFRKDNSSYHVISYDTITGKAALKQTAQGYNNESAWARGQAWGLYGYTIMYRFTKSPEYLKQAENIASFILNHPNLPEDKIPFWDFNAPNIPDTYKDASAASIMCAALIELSTYTNSANSAKYLKTAETQIRSLSSPQYRNALGNNANFILKHGVGHLPANSEVDVPLSYADYYFVEALMRYKKLKGF</sequence>
<dbReference type="PROSITE" id="PS51257">
    <property type="entry name" value="PROKAR_LIPOPROTEIN"/>
    <property type="match status" value="1"/>
</dbReference>
<proteinExistence type="inferred from homology"/>
<evidence type="ECO:0000313" key="6">
    <source>
        <dbReference type="Proteomes" id="UP000256429"/>
    </source>
</evidence>
<dbReference type="Proteomes" id="UP000256429">
    <property type="component" value="Unassembled WGS sequence"/>
</dbReference>
<organism evidence="5 6">
    <name type="scientific">Lutibacter oceani</name>
    <dbReference type="NCBI Taxonomy" id="1853311"/>
    <lineage>
        <taxon>Bacteria</taxon>
        <taxon>Pseudomonadati</taxon>
        <taxon>Bacteroidota</taxon>
        <taxon>Flavobacteriia</taxon>
        <taxon>Flavobacteriales</taxon>
        <taxon>Flavobacteriaceae</taxon>
        <taxon>Lutibacter</taxon>
    </lineage>
</organism>
<evidence type="ECO:0000256" key="3">
    <source>
        <dbReference type="PIRSR" id="PIRSR610905-1"/>
    </source>
</evidence>
<feature type="binding site" evidence="4">
    <location>
        <position position="187"/>
    </location>
    <ligand>
        <name>substrate</name>
    </ligand>
</feature>
<dbReference type="PANTHER" id="PTHR36845">
    <property type="entry name" value="HYDROLASE, PUTATIVE (AFU_ORTHOLOGUE AFUA_7G05090)-RELATED"/>
    <property type="match status" value="1"/>
</dbReference>
<comment type="similarity">
    <text evidence="2">Belongs to the glycosyl hydrolase 88 family.</text>
</comment>
<feature type="binding site" evidence="4">
    <location>
        <position position="263"/>
    </location>
    <ligand>
        <name>substrate</name>
    </ligand>
</feature>
<dbReference type="SUPFAM" id="SSF48208">
    <property type="entry name" value="Six-hairpin glycosidases"/>
    <property type="match status" value="1"/>
</dbReference>
<dbReference type="InterPro" id="IPR012341">
    <property type="entry name" value="6hp_glycosidase-like_sf"/>
</dbReference>
<comment type="caution">
    <text evidence="5">The sequence shown here is derived from an EMBL/GenBank/DDBJ whole genome shotgun (WGS) entry which is preliminary data.</text>
</comment>
<keyword evidence="1 5" id="KW-0378">Hydrolase</keyword>
<dbReference type="EMBL" id="QTTQ01000010">
    <property type="protein sequence ID" value="REE82101.1"/>
    <property type="molecule type" value="Genomic_DNA"/>
</dbReference>
<name>A0A3D9RWE8_9FLAO</name>
<feature type="active site" description="Proton donor" evidence="3">
    <location>
        <position position="187"/>
    </location>
</feature>
<dbReference type="InterPro" id="IPR052369">
    <property type="entry name" value="UG_Glycosaminoglycan_Hydrolase"/>
</dbReference>
<dbReference type="GO" id="GO:0000272">
    <property type="term" value="P:polysaccharide catabolic process"/>
    <property type="evidence" value="ECO:0007669"/>
    <property type="project" value="TreeGrafter"/>
</dbReference>
<feature type="binding site" evidence="4">
    <location>
        <position position="259"/>
    </location>
    <ligand>
        <name>substrate</name>
    </ligand>
</feature>
<dbReference type="Pfam" id="PF07470">
    <property type="entry name" value="Glyco_hydro_88"/>
    <property type="match status" value="1"/>
</dbReference>
<accession>A0A3D9RWE8</accession>